<keyword evidence="4" id="KW-1185">Reference proteome</keyword>
<dbReference type="PANTHER" id="PTHR23088:SF27">
    <property type="entry name" value="DEAMINATED GLUTATHIONE AMIDASE"/>
    <property type="match status" value="1"/>
</dbReference>
<comment type="caution">
    <text evidence="3">The sequence shown here is derived from an EMBL/GenBank/DDBJ whole genome shotgun (WGS) entry which is preliminary data.</text>
</comment>
<name>A0A5C6ELA3_9BACT</name>
<dbReference type="InterPro" id="IPR001110">
    <property type="entry name" value="UPF0012_CS"/>
</dbReference>
<dbReference type="PROSITE" id="PS50263">
    <property type="entry name" value="CN_HYDROLASE"/>
    <property type="match status" value="1"/>
</dbReference>
<proteinExistence type="inferred from homology"/>
<organism evidence="3 4">
    <name type="scientific">Rubripirellula reticaptiva</name>
    <dbReference type="NCBI Taxonomy" id="2528013"/>
    <lineage>
        <taxon>Bacteria</taxon>
        <taxon>Pseudomonadati</taxon>
        <taxon>Planctomycetota</taxon>
        <taxon>Planctomycetia</taxon>
        <taxon>Pirellulales</taxon>
        <taxon>Pirellulaceae</taxon>
        <taxon>Rubripirellula</taxon>
    </lineage>
</organism>
<feature type="domain" description="CN hydrolase" evidence="2">
    <location>
        <begin position="1"/>
        <end position="231"/>
    </location>
</feature>
<evidence type="ECO:0000313" key="3">
    <source>
        <dbReference type="EMBL" id="TWU48049.1"/>
    </source>
</evidence>
<dbReference type="GO" id="GO:0004040">
    <property type="term" value="F:amidase activity"/>
    <property type="evidence" value="ECO:0007669"/>
    <property type="project" value="UniProtKB-EC"/>
</dbReference>
<dbReference type="Gene3D" id="3.60.110.10">
    <property type="entry name" value="Carbon-nitrogen hydrolase"/>
    <property type="match status" value="1"/>
</dbReference>
<keyword evidence="3" id="KW-0378">Hydrolase</keyword>
<dbReference type="RefSeq" id="WP_222436156.1">
    <property type="nucleotide sequence ID" value="NZ_SJPX01000005.1"/>
</dbReference>
<accession>A0A5C6ELA3</accession>
<dbReference type="AlphaFoldDB" id="A0A5C6ELA3"/>
<reference evidence="3 4" key="1">
    <citation type="submission" date="2019-02" db="EMBL/GenBank/DDBJ databases">
        <title>Deep-cultivation of Planctomycetes and their phenomic and genomic characterization uncovers novel biology.</title>
        <authorList>
            <person name="Wiegand S."/>
            <person name="Jogler M."/>
            <person name="Boedeker C."/>
            <person name="Pinto D."/>
            <person name="Vollmers J."/>
            <person name="Rivas-Marin E."/>
            <person name="Kohn T."/>
            <person name="Peeters S.H."/>
            <person name="Heuer A."/>
            <person name="Rast P."/>
            <person name="Oberbeckmann S."/>
            <person name="Bunk B."/>
            <person name="Jeske O."/>
            <person name="Meyerdierks A."/>
            <person name="Storesund J.E."/>
            <person name="Kallscheuer N."/>
            <person name="Luecker S."/>
            <person name="Lage O.M."/>
            <person name="Pohl T."/>
            <person name="Merkel B.J."/>
            <person name="Hornburger P."/>
            <person name="Mueller R.-W."/>
            <person name="Bruemmer F."/>
            <person name="Labrenz M."/>
            <person name="Spormann A.M."/>
            <person name="Op Den Camp H."/>
            <person name="Overmann J."/>
            <person name="Amann R."/>
            <person name="Jetten M.S.M."/>
            <person name="Mascher T."/>
            <person name="Medema M.H."/>
            <person name="Devos D.P."/>
            <person name="Kaster A.-K."/>
            <person name="Ovreas L."/>
            <person name="Rohde M."/>
            <person name="Galperin M.Y."/>
            <person name="Jogler C."/>
        </authorList>
    </citation>
    <scope>NUCLEOTIDE SEQUENCE [LARGE SCALE GENOMIC DNA]</scope>
    <source>
        <strain evidence="3 4">Poly59</strain>
    </source>
</reference>
<evidence type="ECO:0000313" key="4">
    <source>
        <dbReference type="Proteomes" id="UP000317977"/>
    </source>
</evidence>
<dbReference type="EMBL" id="SJPX01000005">
    <property type="protein sequence ID" value="TWU48049.1"/>
    <property type="molecule type" value="Genomic_DNA"/>
</dbReference>
<dbReference type="EC" id="3.5.1.4" evidence="3"/>
<dbReference type="CDD" id="cd07197">
    <property type="entry name" value="nitrilase"/>
    <property type="match status" value="1"/>
</dbReference>
<dbReference type="PANTHER" id="PTHR23088">
    <property type="entry name" value="NITRILASE-RELATED"/>
    <property type="match status" value="1"/>
</dbReference>
<evidence type="ECO:0000259" key="2">
    <source>
        <dbReference type="PROSITE" id="PS50263"/>
    </source>
</evidence>
<dbReference type="InterPro" id="IPR036526">
    <property type="entry name" value="C-N_Hydrolase_sf"/>
</dbReference>
<evidence type="ECO:0000256" key="1">
    <source>
        <dbReference type="ARBA" id="ARBA00010613"/>
    </source>
</evidence>
<dbReference type="InterPro" id="IPR003010">
    <property type="entry name" value="C-N_Hydrolase"/>
</dbReference>
<comment type="similarity">
    <text evidence="1">Belongs to the carbon-nitrogen hydrolase superfamily. NIT1/NIT2 family.</text>
</comment>
<gene>
    <name evidence="3" type="primary">amiE</name>
    <name evidence="3" type="ORF">Poly59_48930</name>
</gene>
<sequence length="295" mass="32507">MIPFAIGGLQLNTSGLRDNLPYMNAKLDYFMYLFPWVQMVVFSELAAYGPNPAKAEPLPGPAERNFQEMAAKHKIWVVTGSLVEILNGQHYNTLSVIDPTGKVIGRYRKMFPFLPYEEGTTCGGSFFVFDVPDVGRFGVSICYDMWFPETTRVLASMGAEVILHPTLTNTIDRDVELCIARANAATNQCFMIDINGVGDGGNGKSIMCGPNGEVLHQFGSNEEMVPMEIDLERVRRSREVGMRGLGQPLKSFRDSEVIFPVYAPGGKNTEYLQSLGPLAKMSRGSRAGLDEATQA</sequence>
<dbReference type="PROSITE" id="PS01227">
    <property type="entry name" value="UPF0012"/>
    <property type="match status" value="1"/>
</dbReference>
<protein>
    <submittedName>
        <fullName evidence="3">Aliphatic amidase</fullName>
        <ecNumber evidence="3">3.5.1.4</ecNumber>
    </submittedName>
</protein>
<dbReference type="Proteomes" id="UP000317977">
    <property type="component" value="Unassembled WGS sequence"/>
</dbReference>
<dbReference type="Pfam" id="PF00795">
    <property type="entry name" value="CN_hydrolase"/>
    <property type="match status" value="1"/>
</dbReference>
<dbReference type="SUPFAM" id="SSF56317">
    <property type="entry name" value="Carbon-nitrogen hydrolase"/>
    <property type="match status" value="1"/>
</dbReference>